<accession>A0A1Q9ESY2</accession>
<dbReference type="Pfam" id="PF04117">
    <property type="entry name" value="Mpv17_PMP22"/>
    <property type="match status" value="1"/>
</dbReference>
<protein>
    <submittedName>
        <fullName evidence="7">Protein Mpv17</fullName>
    </submittedName>
</protein>
<dbReference type="GO" id="GO:0005737">
    <property type="term" value="C:cytoplasm"/>
    <property type="evidence" value="ECO:0007669"/>
    <property type="project" value="TreeGrafter"/>
</dbReference>
<keyword evidence="8" id="KW-1185">Reference proteome</keyword>
<comment type="caution">
    <text evidence="7">The sequence shown here is derived from an EMBL/GenBank/DDBJ whole genome shotgun (WGS) entry which is preliminary data.</text>
</comment>
<keyword evidence="4" id="KW-1133">Transmembrane helix</keyword>
<comment type="similarity">
    <text evidence="2 6">Belongs to the peroxisomal membrane protein PXMP2/4 family.</text>
</comment>
<evidence type="ECO:0000256" key="1">
    <source>
        <dbReference type="ARBA" id="ARBA00004141"/>
    </source>
</evidence>
<dbReference type="GO" id="GO:0016020">
    <property type="term" value="C:membrane"/>
    <property type="evidence" value="ECO:0007669"/>
    <property type="project" value="UniProtKB-SubCell"/>
</dbReference>
<organism evidence="7 8">
    <name type="scientific">Symbiodinium microadriaticum</name>
    <name type="common">Dinoflagellate</name>
    <name type="synonym">Zooxanthella microadriatica</name>
    <dbReference type="NCBI Taxonomy" id="2951"/>
    <lineage>
        <taxon>Eukaryota</taxon>
        <taxon>Sar</taxon>
        <taxon>Alveolata</taxon>
        <taxon>Dinophyceae</taxon>
        <taxon>Suessiales</taxon>
        <taxon>Symbiodiniaceae</taxon>
        <taxon>Symbiodinium</taxon>
    </lineage>
</organism>
<proteinExistence type="inferred from homology"/>
<keyword evidence="3" id="KW-0812">Transmembrane</keyword>
<dbReference type="InterPro" id="IPR007248">
    <property type="entry name" value="Mpv17_PMP22"/>
</dbReference>
<reference evidence="7 8" key="1">
    <citation type="submission" date="2016-02" db="EMBL/GenBank/DDBJ databases">
        <title>Genome analysis of coral dinoflagellate symbionts highlights evolutionary adaptations to a symbiotic lifestyle.</title>
        <authorList>
            <person name="Aranda M."/>
            <person name="Li Y."/>
            <person name="Liew Y.J."/>
            <person name="Baumgarten S."/>
            <person name="Simakov O."/>
            <person name="Wilson M."/>
            <person name="Piel J."/>
            <person name="Ashoor H."/>
            <person name="Bougouffa S."/>
            <person name="Bajic V.B."/>
            <person name="Ryu T."/>
            <person name="Ravasi T."/>
            <person name="Bayer T."/>
            <person name="Micklem G."/>
            <person name="Kim H."/>
            <person name="Bhak J."/>
            <person name="Lajeunesse T.C."/>
            <person name="Voolstra C.R."/>
        </authorList>
    </citation>
    <scope>NUCLEOTIDE SEQUENCE [LARGE SCALE GENOMIC DNA]</scope>
    <source>
        <strain evidence="7 8">CCMP2467</strain>
    </source>
</reference>
<evidence type="ECO:0000256" key="5">
    <source>
        <dbReference type="ARBA" id="ARBA00023136"/>
    </source>
</evidence>
<sequence length="201" mass="22338">MLQRFSPSKLADFDELQIADAASWKAALVSSLDDDVVVQELNCETLAGVGYNGSLQDYHHLEERLALTADPGLGSFEDRYVGQKSTIRNVVVKTLFDVYIHTPFGVVPGFYLVTGTFKGDSLTRIHAQLQREWVEASLGSSLFWTPAQVVNFWLVPQPFKIAYVSVLSLAHKTWMSWVSNRDRYALRSGSAPLLPGPYAVA</sequence>
<evidence type="ECO:0000256" key="3">
    <source>
        <dbReference type="ARBA" id="ARBA00022692"/>
    </source>
</evidence>
<dbReference type="OrthoDB" id="430207at2759"/>
<evidence type="ECO:0000313" key="7">
    <source>
        <dbReference type="EMBL" id="OLQ10536.1"/>
    </source>
</evidence>
<dbReference type="EMBL" id="LSRX01000076">
    <property type="protein sequence ID" value="OLQ10536.1"/>
    <property type="molecule type" value="Genomic_DNA"/>
</dbReference>
<gene>
    <name evidence="7" type="primary">mpv17</name>
    <name evidence="7" type="ORF">AK812_SmicGene5698</name>
</gene>
<dbReference type="AlphaFoldDB" id="A0A1Q9ESY2"/>
<evidence type="ECO:0000313" key="8">
    <source>
        <dbReference type="Proteomes" id="UP000186817"/>
    </source>
</evidence>
<name>A0A1Q9ESY2_SYMMI</name>
<evidence type="ECO:0000256" key="4">
    <source>
        <dbReference type="ARBA" id="ARBA00022989"/>
    </source>
</evidence>
<evidence type="ECO:0000256" key="6">
    <source>
        <dbReference type="RuleBase" id="RU363053"/>
    </source>
</evidence>
<dbReference type="Proteomes" id="UP000186817">
    <property type="component" value="Unassembled WGS sequence"/>
</dbReference>
<comment type="subcellular location">
    <subcellularLocation>
        <location evidence="1">Membrane</location>
        <topology evidence="1">Multi-pass membrane protein</topology>
    </subcellularLocation>
</comment>
<dbReference type="PANTHER" id="PTHR11266">
    <property type="entry name" value="PEROXISOMAL MEMBRANE PROTEIN 2, PXMP2 MPV17"/>
    <property type="match status" value="1"/>
</dbReference>
<evidence type="ECO:0000256" key="2">
    <source>
        <dbReference type="ARBA" id="ARBA00006824"/>
    </source>
</evidence>
<keyword evidence="5" id="KW-0472">Membrane</keyword>